<sequence length="184" mass="19652">MSVGIAARGQFSHSGRSSRAGRSARAVQPALPMTWQPPASPAAVSLLTQAQRGLAEAVGETDPVHRFISSYLSALRAAAAVLAARGRPHRGRARPASVWVLLETEAPELGEWATYFAANSATQAAAQAGITRRVTEDLADELVQRSRQFLELARRAVHPMPEEGAAEQVRADPCAAPARRRTRG</sequence>
<dbReference type="EMBL" id="FOKG01000009">
    <property type="protein sequence ID" value="SFB37439.1"/>
    <property type="molecule type" value="Genomic_DNA"/>
</dbReference>
<evidence type="ECO:0000256" key="1">
    <source>
        <dbReference type="SAM" id="MobiDB-lite"/>
    </source>
</evidence>
<dbReference type="STRING" id="490629.SAMN05216266_109163"/>
<gene>
    <name evidence="3" type="ORF">SAMN05216266_109163</name>
</gene>
<evidence type="ECO:0000313" key="4">
    <source>
        <dbReference type="Proteomes" id="UP000243799"/>
    </source>
</evidence>
<evidence type="ECO:0000259" key="2">
    <source>
        <dbReference type="Pfam" id="PF18726"/>
    </source>
</evidence>
<dbReference type="Pfam" id="PF18726">
    <property type="entry name" value="HEPN_SAV_6107"/>
    <property type="match status" value="1"/>
</dbReference>
<protein>
    <recommendedName>
        <fullName evidence="2">SAV-6107-like HEPN domain-containing protein</fullName>
    </recommendedName>
</protein>
<name>A0A1I1AHF4_9PSEU</name>
<proteinExistence type="predicted"/>
<feature type="compositionally biased region" description="Low complexity" evidence="1">
    <location>
        <begin position="14"/>
        <end position="26"/>
    </location>
</feature>
<reference evidence="4" key="1">
    <citation type="submission" date="2016-10" db="EMBL/GenBank/DDBJ databases">
        <authorList>
            <person name="Varghese N."/>
            <person name="Submissions S."/>
        </authorList>
    </citation>
    <scope>NUCLEOTIDE SEQUENCE [LARGE SCALE GENOMIC DNA]</scope>
    <source>
        <strain evidence="4">CGMCC 4.3568</strain>
    </source>
</reference>
<dbReference type="InterPro" id="IPR040891">
    <property type="entry name" value="HEPN_SAV_6107"/>
</dbReference>
<organism evidence="3 4">
    <name type="scientific">Amycolatopsis marina</name>
    <dbReference type="NCBI Taxonomy" id="490629"/>
    <lineage>
        <taxon>Bacteria</taxon>
        <taxon>Bacillati</taxon>
        <taxon>Actinomycetota</taxon>
        <taxon>Actinomycetes</taxon>
        <taxon>Pseudonocardiales</taxon>
        <taxon>Pseudonocardiaceae</taxon>
        <taxon>Amycolatopsis</taxon>
    </lineage>
</organism>
<feature type="domain" description="SAV-6107-like HEPN" evidence="2">
    <location>
        <begin position="57"/>
        <end position="152"/>
    </location>
</feature>
<keyword evidence="4" id="KW-1185">Reference proteome</keyword>
<accession>A0A1I1AHF4</accession>
<dbReference type="Proteomes" id="UP000243799">
    <property type="component" value="Unassembled WGS sequence"/>
</dbReference>
<feature type="region of interest" description="Disordered" evidence="1">
    <location>
        <begin position="1"/>
        <end position="27"/>
    </location>
</feature>
<evidence type="ECO:0000313" key="3">
    <source>
        <dbReference type="EMBL" id="SFB37439.1"/>
    </source>
</evidence>
<feature type="region of interest" description="Disordered" evidence="1">
    <location>
        <begin position="161"/>
        <end position="184"/>
    </location>
</feature>
<dbReference type="AlphaFoldDB" id="A0A1I1AHF4"/>